<evidence type="ECO:0000256" key="2">
    <source>
        <dbReference type="ARBA" id="ARBA00023004"/>
    </source>
</evidence>
<protein>
    <submittedName>
        <fullName evidence="5">Heterodisulfide reductase subunit C/quinone-modifying oxidoreductase subunit QmoC</fullName>
    </submittedName>
</protein>
<dbReference type="InterPro" id="IPR017896">
    <property type="entry name" value="4Fe4S_Fe-S-bd"/>
</dbReference>
<dbReference type="InterPro" id="IPR051460">
    <property type="entry name" value="HdrC_iron-sulfur_subunit"/>
</dbReference>
<dbReference type="PANTHER" id="PTHR43255:SF2">
    <property type="entry name" value="HETERODISULFIDE REDUCTASE RELATED PROTEIN"/>
    <property type="match status" value="1"/>
</dbReference>
<evidence type="ECO:0000256" key="1">
    <source>
        <dbReference type="ARBA" id="ARBA00022723"/>
    </source>
</evidence>
<dbReference type="GO" id="GO:0046872">
    <property type="term" value="F:metal ion binding"/>
    <property type="evidence" value="ECO:0007669"/>
    <property type="project" value="UniProtKB-KW"/>
</dbReference>
<accession>A0A2R4VZD6</accession>
<feature type="domain" description="4Fe-4S ferredoxin-type" evidence="4">
    <location>
        <begin position="14"/>
        <end position="43"/>
    </location>
</feature>
<dbReference type="Pfam" id="PF13237">
    <property type="entry name" value="Fer4_10"/>
    <property type="match status" value="1"/>
</dbReference>
<evidence type="ECO:0000259" key="4">
    <source>
        <dbReference type="PROSITE" id="PS51379"/>
    </source>
</evidence>
<dbReference type="EMBL" id="CP020921">
    <property type="protein sequence ID" value="AWB09814.1"/>
    <property type="molecule type" value="Genomic_DNA"/>
</dbReference>
<evidence type="ECO:0000313" key="6">
    <source>
        <dbReference type="Proteomes" id="UP000244792"/>
    </source>
</evidence>
<dbReference type="GO" id="GO:0051536">
    <property type="term" value="F:iron-sulfur cluster binding"/>
    <property type="evidence" value="ECO:0007669"/>
    <property type="project" value="UniProtKB-KW"/>
</dbReference>
<dbReference type="Proteomes" id="UP000244792">
    <property type="component" value="Chromosome"/>
</dbReference>
<proteinExistence type="predicted"/>
<dbReference type="PANTHER" id="PTHR43255">
    <property type="entry name" value="IRON-SULFUR-BINDING OXIDOREDUCTASE FADF-RELATED-RELATED"/>
    <property type="match status" value="1"/>
</dbReference>
<name>A0A2R4VZD6_THEAF</name>
<gene>
    <name evidence="5" type="ORF">TDSAC_0438</name>
</gene>
<keyword evidence="2" id="KW-0408">Iron</keyword>
<dbReference type="KEGG" id="taci:TDSAC_0438"/>
<sequence>MIKVNSGLIDKIKISEDFNASACFNCGTCSALCPVGFDILPRKLFRYVLLGEEEKILESTDQVFSCLLCRMCEEQCPHEVNITENIRLIRNYLAKSKLGV</sequence>
<reference evidence="5 6" key="1">
    <citation type="submission" date="2017-04" db="EMBL/GenBank/DDBJ databases">
        <title>Genomic insights into metabolism of Thermodesulfobium acidiphilum.</title>
        <authorList>
            <person name="Toshchakov S.V."/>
            <person name="Frolov E.N."/>
            <person name="Kublanov I.V."/>
            <person name="Samarov N.I."/>
            <person name="Novikov A."/>
            <person name="Lebedinsky A.V."/>
            <person name="Bonch-Osmolovskaya E.A."/>
            <person name="Chernyh N.A."/>
        </authorList>
    </citation>
    <scope>NUCLEOTIDE SEQUENCE [LARGE SCALE GENOMIC DNA]</scope>
    <source>
        <strain evidence="5 6">3127-1</strain>
    </source>
</reference>
<dbReference type="PROSITE" id="PS00198">
    <property type="entry name" value="4FE4S_FER_1"/>
    <property type="match status" value="2"/>
</dbReference>
<dbReference type="InterPro" id="IPR009051">
    <property type="entry name" value="Helical_ferredxn"/>
</dbReference>
<dbReference type="GO" id="GO:0005886">
    <property type="term" value="C:plasma membrane"/>
    <property type="evidence" value="ECO:0007669"/>
    <property type="project" value="TreeGrafter"/>
</dbReference>
<dbReference type="AlphaFoldDB" id="A0A2R4VZD6"/>
<evidence type="ECO:0000313" key="5">
    <source>
        <dbReference type="EMBL" id="AWB09814.1"/>
    </source>
</evidence>
<dbReference type="InterPro" id="IPR017900">
    <property type="entry name" value="4Fe4S_Fe_S_CS"/>
</dbReference>
<organism evidence="5 6">
    <name type="scientific">Thermodesulfobium acidiphilum</name>
    <dbReference type="NCBI Taxonomy" id="1794699"/>
    <lineage>
        <taxon>Bacteria</taxon>
        <taxon>Pseudomonadati</taxon>
        <taxon>Thermodesulfobiota</taxon>
        <taxon>Thermodesulfobiia</taxon>
        <taxon>Thermodesulfobiales</taxon>
        <taxon>Thermodesulfobiaceae</taxon>
        <taxon>Thermodesulfobium</taxon>
    </lineage>
</organism>
<keyword evidence="3" id="KW-0411">Iron-sulfur</keyword>
<keyword evidence="1" id="KW-0479">Metal-binding</keyword>
<dbReference type="PROSITE" id="PS51379">
    <property type="entry name" value="4FE4S_FER_2"/>
    <property type="match status" value="1"/>
</dbReference>
<keyword evidence="6" id="KW-1185">Reference proteome</keyword>
<dbReference type="Gene3D" id="1.10.1060.10">
    <property type="entry name" value="Alpha-helical ferredoxin"/>
    <property type="match status" value="1"/>
</dbReference>
<dbReference type="RefSeq" id="WP_234405754.1">
    <property type="nucleotide sequence ID" value="NZ_CP020921.1"/>
</dbReference>
<evidence type="ECO:0000256" key="3">
    <source>
        <dbReference type="ARBA" id="ARBA00023014"/>
    </source>
</evidence>
<dbReference type="SUPFAM" id="SSF46548">
    <property type="entry name" value="alpha-helical ferredoxin"/>
    <property type="match status" value="1"/>
</dbReference>